<dbReference type="EMBL" id="JACAZH010000037">
    <property type="protein sequence ID" value="KAF7336408.1"/>
    <property type="molecule type" value="Genomic_DNA"/>
</dbReference>
<keyword evidence="2" id="KW-1185">Reference proteome</keyword>
<protein>
    <submittedName>
        <fullName evidence="1">Uncharacterized protein</fullName>
    </submittedName>
</protein>
<name>A0A8H6X8A0_9AGAR</name>
<sequence length="446" mass="50604">MNRYDPFRIFPTYLDSLSFPRSFGYDFMHLIWENLIKNLVLLWTGEFKGLDDGREEYQLSKAIWEAIAAETAAASDTIPSAYGSRIPNIAKDRPNVSAEMWSFWTLYLGPVLLRRRFKHLKFYRHFIQLASFHGLKLMNPCTFKMTSIECLSVHSPSTRFFTSPMEFGSADPCGVTGHFPMERYCGSIQPGIRSRRFPWASIDRYVLEIAQLTQIKARYNVVEELALRVTHGNIPGSFSDPSYPSCMLLPPKSPQRPDPNQSRTIAAALSTRTGATMAEVTAALRRASIEEWGKVRRIDSDAGDTMRSCSLGIVAEDARDATYVRYEMLVDQNTRYRNRPENFKLETFYGQLTHIYRVHLPDACPSLHTEGPTTYILAAIRSCTLKPDDKELAGLDIHFYSSHGSLDVVDITTVQSLVGRVKRTDTWAIIDRSGALARAEWLGEVN</sequence>
<organism evidence="1 2">
    <name type="scientific">Mycena sanguinolenta</name>
    <dbReference type="NCBI Taxonomy" id="230812"/>
    <lineage>
        <taxon>Eukaryota</taxon>
        <taxon>Fungi</taxon>
        <taxon>Dikarya</taxon>
        <taxon>Basidiomycota</taxon>
        <taxon>Agaricomycotina</taxon>
        <taxon>Agaricomycetes</taxon>
        <taxon>Agaricomycetidae</taxon>
        <taxon>Agaricales</taxon>
        <taxon>Marasmiineae</taxon>
        <taxon>Mycenaceae</taxon>
        <taxon>Mycena</taxon>
    </lineage>
</organism>
<comment type="caution">
    <text evidence="1">The sequence shown here is derived from an EMBL/GenBank/DDBJ whole genome shotgun (WGS) entry which is preliminary data.</text>
</comment>
<proteinExistence type="predicted"/>
<evidence type="ECO:0000313" key="1">
    <source>
        <dbReference type="EMBL" id="KAF7336408.1"/>
    </source>
</evidence>
<gene>
    <name evidence="1" type="ORF">MSAN_02294800</name>
</gene>
<dbReference type="AlphaFoldDB" id="A0A8H6X8A0"/>
<evidence type="ECO:0000313" key="2">
    <source>
        <dbReference type="Proteomes" id="UP000623467"/>
    </source>
</evidence>
<accession>A0A8H6X8A0</accession>
<dbReference type="Proteomes" id="UP000623467">
    <property type="component" value="Unassembled WGS sequence"/>
</dbReference>
<dbReference type="OrthoDB" id="6613063at2759"/>
<reference evidence="1" key="1">
    <citation type="submission" date="2020-05" db="EMBL/GenBank/DDBJ databases">
        <title>Mycena genomes resolve the evolution of fungal bioluminescence.</title>
        <authorList>
            <person name="Tsai I.J."/>
        </authorList>
    </citation>
    <scope>NUCLEOTIDE SEQUENCE</scope>
    <source>
        <strain evidence="1">160909Yilan</strain>
    </source>
</reference>